<dbReference type="VEuPathDB" id="TriTrypDB:ADEAN_000266100"/>
<organism evidence="2 3">
    <name type="scientific">Angomonas deanei</name>
    <dbReference type="NCBI Taxonomy" id="59799"/>
    <lineage>
        <taxon>Eukaryota</taxon>
        <taxon>Discoba</taxon>
        <taxon>Euglenozoa</taxon>
        <taxon>Kinetoplastea</taxon>
        <taxon>Metakinetoplastina</taxon>
        <taxon>Trypanosomatida</taxon>
        <taxon>Trypanosomatidae</taxon>
        <taxon>Strigomonadinae</taxon>
        <taxon>Angomonas</taxon>
    </lineage>
</organism>
<keyword evidence="3" id="KW-1185">Reference proteome</keyword>
<name>A0A7G2C666_9TRYP</name>
<dbReference type="Proteomes" id="UP000515908">
    <property type="component" value="Chromosome 04"/>
</dbReference>
<gene>
    <name evidence="2" type="ORF">ADEAN_000266100</name>
</gene>
<feature type="region of interest" description="Disordered" evidence="1">
    <location>
        <begin position="137"/>
        <end position="190"/>
    </location>
</feature>
<dbReference type="EMBL" id="LR877148">
    <property type="protein sequence ID" value="CAD2215206.1"/>
    <property type="molecule type" value="Genomic_DNA"/>
</dbReference>
<feature type="compositionally biased region" description="Basic and acidic residues" evidence="1">
    <location>
        <begin position="168"/>
        <end position="185"/>
    </location>
</feature>
<dbReference type="AlphaFoldDB" id="A0A7G2C666"/>
<sequence>MNKIIEFLQEEIFGSHKTEKYNSFLLNTKDIKFWLNKVNLFLIDEKIKSNNEEKKDTLLNSNHHHTIQYAYNPSTADVLFSRVGHCFRRNLFQYSPKYQREFLEQNIHYQADIVQELSELPDGREYYYTHFDEKINNNPKTKRKKMEKKATPTPKVEENTNTLFSLLDGKKKDNNQNNNNEEKSTEQFSPSLSSLKYEIDNYYDCDNNKNFHSLSPIHHLILPFGDAFRYYFSYPYIQNNNYNSVEKRFQEEVNQEHGNVILPPPPTAATMIGVYPPGIHPSTLHNNNNSELSFFNIPSAESEMHFEYTFMNNNDHNRKKIKKEWIKRYWKRNLKMSEALKLMLHSNNNNASFEDHAGYTGLLSAMPEVVVSTNHHNEGSNNNKKRKRNV</sequence>
<accession>A0A7G2C666</accession>
<reference evidence="2 3" key="1">
    <citation type="submission" date="2020-08" db="EMBL/GenBank/DDBJ databases">
        <authorList>
            <person name="Newling K."/>
            <person name="Davey J."/>
            <person name="Forrester S."/>
        </authorList>
    </citation>
    <scope>NUCLEOTIDE SEQUENCE [LARGE SCALE GENOMIC DNA]</scope>
    <source>
        <strain evidence="3">Crithidia deanei Carvalho (ATCC PRA-265)</strain>
    </source>
</reference>
<evidence type="ECO:0000313" key="3">
    <source>
        <dbReference type="Proteomes" id="UP000515908"/>
    </source>
</evidence>
<protein>
    <submittedName>
        <fullName evidence="2">Uncharacterized protein</fullName>
    </submittedName>
</protein>
<evidence type="ECO:0000313" key="2">
    <source>
        <dbReference type="EMBL" id="CAD2215206.1"/>
    </source>
</evidence>
<evidence type="ECO:0000256" key="1">
    <source>
        <dbReference type="SAM" id="MobiDB-lite"/>
    </source>
</evidence>
<proteinExistence type="predicted"/>